<evidence type="ECO:0000313" key="1">
    <source>
        <dbReference type="EMBL" id="KAH3728344.1"/>
    </source>
</evidence>
<name>A0A9D4CMX6_DREPO</name>
<evidence type="ECO:0000313" key="2">
    <source>
        <dbReference type="Proteomes" id="UP000828390"/>
    </source>
</evidence>
<dbReference type="Proteomes" id="UP000828390">
    <property type="component" value="Unassembled WGS sequence"/>
</dbReference>
<dbReference type="AlphaFoldDB" id="A0A9D4CMX6"/>
<keyword evidence="2" id="KW-1185">Reference proteome</keyword>
<reference evidence="1" key="1">
    <citation type="journal article" date="2019" name="bioRxiv">
        <title>The Genome of the Zebra Mussel, Dreissena polymorpha: A Resource for Invasive Species Research.</title>
        <authorList>
            <person name="McCartney M.A."/>
            <person name="Auch B."/>
            <person name="Kono T."/>
            <person name="Mallez S."/>
            <person name="Zhang Y."/>
            <person name="Obille A."/>
            <person name="Becker A."/>
            <person name="Abrahante J.E."/>
            <person name="Garbe J."/>
            <person name="Badalamenti J.P."/>
            <person name="Herman A."/>
            <person name="Mangelson H."/>
            <person name="Liachko I."/>
            <person name="Sullivan S."/>
            <person name="Sone E.D."/>
            <person name="Koren S."/>
            <person name="Silverstein K.A.T."/>
            <person name="Beckman K.B."/>
            <person name="Gohl D.M."/>
        </authorList>
    </citation>
    <scope>NUCLEOTIDE SEQUENCE</scope>
    <source>
        <strain evidence="1">Duluth1</strain>
        <tissue evidence="1">Whole animal</tissue>
    </source>
</reference>
<reference evidence="1" key="2">
    <citation type="submission" date="2020-11" db="EMBL/GenBank/DDBJ databases">
        <authorList>
            <person name="McCartney M.A."/>
            <person name="Auch B."/>
            <person name="Kono T."/>
            <person name="Mallez S."/>
            <person name="Becker A."/>
            <person name="Gohl D.M."/>
            <person name="Silverstein K.A.T."/>
            <person name="Koren S."/>
            <person name="Bechman K.B."/>
            <person name="Herman A."/>
            <person name="Abrahante J.E."/>
            <person name="Garbe J."/>
        </authorList>
    </citation>
    <scope>NUCLEOTIDE SEQUENCE</scope>
    <source>
        <strain evidence="1">Duluth1</strain>
        <tissue evidence="1">Whole animal</tissue>
    </source>
</reference>
<accession>A0A9D4CMX6</accession>
<protein>
    <submittedName>
        <fullName evidence="1">Uncharacterized protein</fullName>
    </submittedName>
</protein>
<proteinExistence type="predicted"/>
<comment type="caution">
    <text evidence="1">The sequence shown here is derived from an EMBL/GenBank/DDBJ whole genome shotgun (WGS) entry which is preliminary data.</text>
</comment>
<dbReference type="EMBL" id="JAIWYP010000012">
    <property type="protein sequence ID" value="KAH3728344.1"/>
    <property type="molecule type" value="Genomic_DNA"/>
</dbReference>
<sequence length="69" mass="7821">MQRLLNNNLQPPLLVMKPQSSMEQQGVQCLMTHFKITMSKIQDESTLLFPFKALIDGNLIIQVCLCSSL</sequence>
<organism evidence="1 2">
    <name type="scientific">Dreissena polymorpha</name>
    <name type="common">Zebra mussel</name>
    <name type="synonym">Mytilus polymorpha</name>
    <dbReference type="NCBI Taxonomy" id="45954"/>
    <lineage>
        <taxon>Eukaryota</taxon>
        <taxon>Metazoa</taxon>
        <taxon>Spiralia</taxon>
        <taxon>Lophotrochozoa</taxon>
        <taxon>Mollusca</taxon>
        <taxon>Bivalvia</taxon>
        <taxon>Autobranchia</taxon>
        <taxon>Heteroconchia</taxon>
        <taxon>Euheterodonta</taxon>
        <taxon>Imparidentia</taxon>
        <taxon>Neoheterodontei</taxon>
        <taxon>Myida</taxon>
        <taxon>Dreissenoidea</taxon>
        <taxon>Dreissenidae</taxon>
        <taxon>Dreissena</taxon>
    </lineage>
</organism>
<gene>
    <name evidence="1" type="ORF">DPMN_054298</name>
</gene>